<dbReference type="Proteomes" id="UP000636709">
    <property type="component" value="Unassembled WGS sequence"/>
</dbReference>
<evidence type="ECO:0000256" key="1">
    <source>
        <dbReference type="SAM" id="MobiDB-lite"/>
    </source>
</evidence>
<comment type="caution">
    <text evidence="2">The sequence shown here is derived from an EMBL/GenBank/DDBJ whole genome shotgun (WGS) entry which is preliminary data.</text>
</comment>
<evidence type="ECO:0000313" key="2">
    <source>
        <dbReference type="EMBL" id="KAF8765765.1"/>
    </source>
</evidence>
<dbReference type="AlphaFoldDB" id="A0A835KRV6"/>
<gene>
    <name evidence="2" type="ORF">HU200_008274</name>
</gene>
<feature type="compositionally biased region" description="Pro residues" evidence="1">
    <location>
        <begin position="114"/>
        <end position="125"/>
    </location>
</feature>
<keyword evidence="3" id="KW-1185">Reference proteome</keyword>
<reference evidence="2" key="1">
    <citation type="submission" date="2020-07" db="EMBL/GenBank/DDBJ databases">
        <title>Genome sequence and genetic diversity analysis of an under-domesticated orphan crop, white fonio (Digitaria exilis).</title>
        <authorList>
            <person name="Bennetzen J.L."/>
            <person name="Chen S."/>
            <person name="Ma X."/>
            <person name="Wang X."/>
            <person name="Yssel A.E.J."/>
            <person name="Chaluvadi S.R."/>
            <person name="Johnson M."/>
            <person name="Gangashetty P."/>
            <person name="Hamidou F."/>
            <person name="Sanogo M.D."/>
            <person name="Zwaenepoel A."/>
            <person name="Wallace J."/>
            <person name="Van De Peer Y."/>
            <person name="Van Deynze A."/>
        </authorList>
    </citation>
    <scope>NUCLEOTIDE SEQUENCE</scope>
    <source>
        <tissue evidence="2">Leaves</tissue>
    </source>
</reference>
<name>A0A835KRV6_9POAL</name>
<evidence type="ECO:0000313" key="3">
    <source>
        <dbReference type="Proteomes" id="UP000636709"/>
    </source>
</evidence>
<proteinExistence type="predicted"/>
<protein>
    <submittedName>
        <fullName evidence="2">Uncharacterized protein</fullName>
    </submittedName>
</protein>
<accession>A0A835KRV6</accession>
<dbReference type="EMBL" id="JACEFO010000544">
    <property type="protein sequence ID" value="KAF8765765.1"/>
    <property type="molecule type" value="Genomic_DNA"/>
</dbReference>
<feature type="region of interest" description="Disordered" evidence="1">
    <location>
        <begin position="105"/>
        <end position="125"/>
    </location>
</feature>
<organism evidence="2 3">
    <name type="scientific">Digitaria exilis</name>
    <dbReference type="NCBI Taxonomy" id="1010633"/>
    <lineage>
        <taxon>Eukaryota</taxon>
        <taxon>Viridiplantae</taxon>
        <taxon>Streptophyta</taxon>
        <taxon>Embryophyta</taxon>
        <taxon>Tracheophyta</taxon>
        <taxon>Spermatophyta</taxon>
        <taxon>Magnoliopsida</taxon>
        <taxon>Liliopsida</taxon>
        <taxon>Poales</taxon>
        <taxon>Poaceae</taxon>
        <taxon>PACMAD clade</taxon>
        <taxon>Panicoideae</taxon>
        <taxon>Panicodae</taxon>
        <taxon>Paniceae</taxon>
        <taxon>Anthephorinae</taxon>
        <taxon>Digitaria</taxon>
    </lineage>
</organism>
<dbReference type="OrthoDB" id="695746at2759"/>
<sequence length="125" mass="13971">MSGSRFLKTVFIAGVGFGGWKLREKYEATVGAVKPNSIMAKVSKLWDGIVVSLSSSEADGGEGQNQKVQRQLEEKVRQLEDRDKVRQRDLRNLAAVVEDLRGRLDGQSYQHEFPPLPPSPPPRRP</sequence>